<feature type="compositionally biased region" description="Polar residues" evidence="1">
    <location>
        <begin position="60"/>
        <end position="75"/>
    </location>
</feature>
<feature type="compositionally biased region" description="Polar residues" evidence="1">
    <location>
        <begin position="265"/>
        <end position="291"/>
    </location>
</feature>
<dbReference type="EMBL" id="KQ241742">
    <property type="protein sequence ID" value="KNC84757.1"/>
    <property type="molecule type" value="Genomic_DNA"/>
</dbReference>
<feature type="compositionally biased region" description="Polar residues" evidence="1">
    <location>
        <begin position="85"/>
        <end position="116"/>
    </location>
</feature>
<gene>
    <name evidence="2" type="ORF">SARC_03028</name>
</gene>
<organism evidence="2 3">
    <name type="scientific">Sphaeroforma arctica JP610</name>
    <dbReference type="NCBI Taxonomy" id="667725"/>
    <lineage>
        <taxon>Eukaryota</taxon>
        <taxon>Ichthyosporea</taxon>
        <taxon>Ichthyophonida</taxon>
        <taxon>Sphaeroforma</taxon>
    </lineage>
</organism>
<sequence length="317" mass="32662">MPTNIKPEDVVVEATSIETTIEDHKIKGTEGTKVQLIDPKGNCSTGDAESDTHASKSGDDTSGTPDDESVSSVNTADIMVGVDELSSNKPVSDGSNVGTDASEHSANVTNSRTAEGTSEAKDTHTPDVNNTESNSDEGGYVLAKYSISDKNLPDVEGSASSGSEKREGLCDAPEDQLETVNDITANSDMAGISGTEQPEKTILPSDKDLEEFVSHSNTNTIEHTDDNEGGNANAPIANMPTAEDTDEGVSSAATSSSTAKVVSSGADSNSTTTDAYSAKSGTTTTSGQGDISATPARTMIIRPIVKATVILGIRVGR</sequence>
<protein>
    <submittedName>
        <fullName evidence="2">Uncharacterized protein</fullName>
    </submittedName>
</protein>
<feature type="region of interest" description="Disordered" evidence="1">
    <location>
        <begin position="219"/>
        <end position="291"/>
    </location>
</feature>
<evidence type="ECO:0000256" key="1">
    <source>
        <dbReference type="SAM" id="MobiDB-lite"/>
    </source>
</evidence>
<accession>A0A0L0G6V2</accession>
<dbReference type="Proteomes" id="UP000054560">
    <property type="component" value="Unassembled WGS sequence"/>
</dbReference>
<dbReference type="AlphaFoldDB" id="A0A0L0G6V2"/>
<name>A0A0L0G6V2_9EUKA</name>
<evidence type="ECO:0000313" key="3">
    <source>
        <dbReference type="Proteomes" id="UP000054560"/>
    </source>
</evidence>
<reference evidence="2 3" key="1">
    <citation type="submission" date="2011-02" db="EMBL/GenBank/DDBJ databases">
        <title>The Genome Sequence of Sphaeroforma arctica JP610.</title>
        <authorList>
            <consortium name="The Broad Institute Genome Sequencing Platform"/>
            <person name="Russ C."/>
            <person name="Cuomo C."/>
            <person name="Young S.K."/>
            <person name="Zeng Q."/>
            <person name="Gargeya S."/>
            <person name="Alvarado L."/>
            <person name="Berlin A."/>
            <person name="Chapman S.B."/>
            <person name="Chen Z."/>
            <person name="Freedman E."/>
            <person name="Gellesch M."/>
            <person name="Goldberg J."/>
            <person name="Griggs A."/>
            <person name="Gujja S."/>
            <person name="Heilman E."/>
            <person name="Heiman D."/>
            <person name="Howarth C."/>
            <person name="Mehta T."/>
            <person name="Neiman D."/>
            <person name="Pearson M."/>
            <person name="Roberts A."/>
            <person name="Saif S."/>
            <person name="Shea T."/>
            <person name="Shenoy N."/>
            <person name="Sisk P."/>
            <person name="Stolte C."/>
            <person name="Sykes S."/>
            <person name="White J."/>
            <person name="Yandava C."/>
            <person name="Burger G."/>
            <person name="Gray M.W."/>
            <person name="Holland P.W.H."/>
            <person name="King N."/>
            <person name="Lang F.B.F."/>
            <person name="Roger A.J."/>
            <person name="Ruiz-Trillo I."/>
            <person name="Haas B."/>
            <person name="Nusbaum C."/>
            <person name="Birren B."/>
        </authorList>
    </citation>
    <scope>NUCLEOTIDE SEQUENCE [LARGE SCALE GENOMIC DNA]</scope>
    <source>
        <strain evidence="2 3">JP610</strain>
    </source>
</reference>
<proteinExistence type="predicted"/>
<evidence type="ECO:0000313" key="2">
    <source>
        <dbReference type="EMBL" id="KNC84757.1"/>
    </source>
</evidence>
<feature type="compositionally biased region" description="Basic and acidic residues" evidence="1">
    <location>
        <begin position="50"/>
        <end position="59"/>
    </location>
</feature>
<feature type="compositionally biased region" description="Low complexity" evidence="1">
    <location>
        <begin position="249"/>
        <end position="264"/>
    </location>
</feature>
<dbReference type="RefSeq" id="XP_014158659.1">
    <property type="nucleotide sequence ID" value="XM_014303184.1"/>
</dbReference>
<feature type="region of interest" description="Disordered" evidence="1">
    <location>
        <begin position="151"/>
        <end position="172"/>
    </location>
</feature>
<feature type="region of interest" description="Disordered" evidence="1">
    <location>
        <begin position="30"/>
        <end position="138"/>
    </location>
</feature>
<keyword evidence="3" id="KW-1185">Reference proteome</keyword>
<dbReference type="GeneID" id="25903532"/>